<evidence type="ECO:0000313" key="12">
    <source>
        <dbReference type="Proteomes" id="UP001189122"/>
    </source>
</evidence>
<dbReference type="GO" id="GO:0005524">
    <property type="term" value="F:ATP binding"/>
    <property type="evidence" value="ECO:0007669"/>
    <property type="project" value="UniProtKB-KW"/>
</dbReference>
<comment type="catalytic activity">
    <reaction evidence="7">
        <text>L-seryl-[protein] + ATP = O-phospho-L-seryl-[protein] + ADP + H(+)</text>
        <dbReference type="Rhea" id="RHEA:17989"/>
        <dbReference type="Rhea" id="RHEA-COMP:9863"/>
        <dbReference type="Rhea" id="RHEA-COMP:11604"/>
        <dbReference type="ChEBI" id="CHEBI:15378"/>
        <dbReference type="ChEBI" id="CHEBI:29999"/>
        <dbReference type="ChEBI" id="CHEBI:30616"/>
        <dbReference type="ChEBI" id="CHEBI:83421"/>
        <dbReference type="ChEBI" id="CHEBI:456216"/>
        <dbReference type="EC" id="2.7.12.2"/>
    </reaction>
</comment>
<evidence type="ECO:0000256" key="3">
    <source>
        <dbReference type="ARBA" id="ARBA00022777"/>
    </source>
</evidence>
<feature type="domain" description="Protein kinase" evidence="10">
    <location>
        <begin position="1"/>
        <end position="156"/>
    </location>
</feature>
<name>A0A7I8J3D4_SPIIN</name>
<organism evidence="11">
    <name type="scientific">Spirodela intermedia</name>
    <name type="common">Intermediate duckweed</name>
    <dbReference type="NCBI Taxonomy" id="51605"/>
    <lineage>
        <taxon>Eukaryota</taxon>
        <taxon>Viridiplantae</taxon>
        <taxon>Streptophyta</taxon>
        <taxon>Embryophyta</taxon>
        <taxon>Tracheophyta</taxon>
        <taxon>Spermatophyta</taxon>
        <taxon>Magnoliopsida</taxon>
        <taxon>Liliopsida</taxon>
        <taxon>Araceae</taxon>
        <taxon>Lemnoideae</taxon>
        <taxon>Spirodela</taxon>
    </lineage>
</organism>
<reference evidence="11 12" key="1">
    <citation type="submission" date="2019-12" db="EMBL/GenBank/DDBJ databases">
        <authorList>
            <person name="Scholz U."/>
            <person name="Mascher M."/>
            <person name="Fiebig A."/>
        </authorList>
    </citation>
    <scope>NUCLEOTIDE SEQUENCE</scope>
</reference>
<evidence type="ECO:0000313" key="11">
    <source>
        <dbReference type="EMBL" id="CAA2625389.1"/>
    </source>
</evidence>
<comment type="catalytic activity">
    <reaction evidence="8">
        <text>L-threonyl-[protein] + ATP = O-phospho-L-threonyl-[protein] + ADP + H(+)</text>
        <dbReference type="Rhea" id="RHEA:46608"/>
        <dbReference type="Rhea" id="RHEA-COMP:11060"/>
        <dbReference type="Rhea" id="RHEA-COMP:11605"/>
        <dbReference type="ChEBI" id="CHEBI:15378"/>
        <dbReference type="ChEBI" id="CHEBI:30013"/>
        <dbReference type="ChEBI" id="CHEBI:30616"/>
        <dbReference type="ChEBI" id="CHEBI:61977"/>
        <dbReference type="ChEBI" id="CHEBI:456216"/>
        <dbReference type="EC" id="2.7.12.2"/>
    </reaction>
</comment>
<sequence>MDAGNLDSLLRRHRRLPEAALAEVARQVLQGLSYLHSQKIVHRDIKPSNLLVNRDGEIKISDFGVSKMMVRSLAPRFDPDTYGGSYDGYAGDVWSLGLTEGQRPDWAALMCAICFGEPPSLPDSASDELRAFVASCLQREADRRWTVEQLLAHPFLTRYQSESSLVLKKLLLLPEQCLA</sequence>
<dbReference type="SUPFAM" id="SSF56112">
    <property type="entry name" value="Protein kinase-like (PK-like)"/>
    <property type="match status" value="1"/>
</dbReference>
<dbReference type="Proteomes" id="UP001189122">
    <property type="component" value="Unassembled WGS sequence"/>
</dbReference>
<keyword evidence="4" id="KW-0067">ATP-binding</keyword>
<keyword evidence="3" id="KW-0418">Kinase</keyword>
<dbReference type="PANTHER" id="PTHR48013">
    <property type="entry name" value="DUAL SPECIFICITY MITOGEN-ACTIVATED PROTEIN KINASE KINASE 5-RELATED"/>
    <property type="match status" value="1"/>
</dbReference>
<comment type="similarity">
    <text evidence="5">Belongs to the protein kinase superfamily. STE Ser/Thr protein kinase family. MAP kinase kinase subfamily.</text>
</comment>
<evidence type="ECO:0000256" key="8">
    <source>
        <dbReference type="ARBA" id="ARBA00049299"/>
    </source>
</evidence>
<dbReference type="EMBL" id="CACRZD030000009">
    <property type="protein sequence ID" value="CAA6664768.1"/>
    <property type="molecule type" value="Genomic_DNA"/>
</dbReference>
<dbReference type="InterPro" id="IPR011009">
    <property type="entry name" value="Kinase-like_dom_sf"/>
</dbReference>
<evidence type="ECO:0000256" key="2">
    <source>
        <dbReference type="ARBA" id="ARBA00022741"/>
    </source>
</evidence>
<dbReference type="Pfam" id="PF00069">
    <property type="entry name" value="Pkinase"/>
    <property type="match status" value="1"/>
</dbReference>
<evidence type="ECO:0000256" key="6">
    <source>
        <dbReference type="ARBA" id="ARBA00038999"/>
    </source>
</evidence>
<dbReference type="InterPro" id="IPR008271">
    <property type="entry name" value="Ser/Thr_kinase_AS"/>
</dbReference>
<evidence type="ECO:0000256" key="7">
    <source>
        <dbReference type="ARBA" id="ARBA00049014"/>
    </source>
</evidence>
<dbReference type="GO" id="GO:0051707">
    <property type="term" value="P:response to other organism"/>
    <property type="evidence" value="ECO:0007669"/>
    <property type="project" value="UniProtKB-ARBA"/>
</dbReference>
<accession>A0A7I8J3D4</accession>
<dbReference type="PANTHER" id="PTHR48013:SF9">
    <property type="entry name" value="DUAL SPECIFICITY MITOGEN-ACTIVATED PROTEIN KINASE KINASE 5"/>
    <property type="match status" value="1"/>
</dbReference>
<keyword evidence="2" id="KW-0547">Nucleotide-binding</keyword>
<gene>
    <name evidence="11" type="ORF">SI7747_09011157</name>
</gene>
<evidence type="ECO:0000256" key="1">
    <source>
        <dbReference type="ARBA" id="ARBA00022679"/>
    </source>
</evidence>
<proteinExistence type="inferred from homology"/>
<evidence type="ECO:0000256" key="4">
    <source>
        <dbReference type="ARBA" id="ARBA00022840"/>
    </source>
</evidence>
<evidence type="ECO:0000256" key="9">
    <source>
        <dbReference type="ARBA" id="ARBA00051693"/>
    </source>
</evidence>
<keyword evidence="12" id="KW-1185">Reference proteome</keyword>
<dbReference type="SMART" id="SM00220">
    <property type="entry name" value="S_TKc"/>
    <property type="match status" value="1"/>
</dbReference>
<dbReference type="PROSITE" id="PS50011">
    <property type="entry name" value="PROTEIN_KINASE_DOM"/>
    <property type="match status" value="1"/>
</dbReference>
<protein>
    <recommendedName>
        <fullName evidence="6">mitogen-activated protein kinase kinase</fullName>
        <ecNumber evidence="6">2.7.12.2</ecNumber>
    </recommendedName>
</protein>
<dbReference type="Gene3D" id="1.10.510.10">
    <property type="entry name" value="Transferase(Phosphotransferase) domain 1"/>
    <property type="match status" value="1"/>
</dbReference>
<dbReference type="EC" id="2.7.12.2" evidence="6"/>
<comment type="catalytic activity">
    <reaction evidence="9">
        <text>L-tyrosyl-[protein] + ATP = O-phospho-L-tyrosyl-[protein] + ADP + H(+)</text>
        <dbReference type="Rhea" id="RHEA:10596"/>
        <dbReference type="Rhea" id="RHEA-COMP:10136"/>
        <dbReference type="Rhea" id="RHEA-COMP:20101"/>
        <dbReference type="ChEBI" id="CHEBI:15378"/>
        <dbReference type="ChEBI" id="CHEBI:30616"/>
        <dbReference type="ChEBI" id="CHEBI:46858"/>
        <dbReference type="ChEBI" id="CHEBI:61978"/>
        <dbReference type="ChEBI" id="CHEBI:456216"/>
        <dbReference type="EC" id="2.7.12.2"/>
    </reaction>
</comment>
<dbReference type="PROSITE" id="PS00108">
    <property type="entry name" value="PROTEIN_KINASE_ST"/>
    <property type="match status" value="1"/>
</dbReference>
<dbReference type="AlphaFoldDB" id="A0A7I8J3D4"/>
<dbReference type="GO" id="GO:0004708">
    <property type="term" value="F:MAP kinase kinase activity"/>
    <property type="evidence" value="ECO:0007669"/>
    <property type="project" value="UniProtKB-EC"/>
</dbReference>
<keyword evidence="1" id="KW-0808">Transferase</keyword>
<evidence type="ECO:0000256" key="5">
    <source>
        <dbReference type="ARBA" id="ARBA00038035"/>
    </source>
</evidence>
<dbReference type="EMBL" id="LR743596">
    <property type="protein sequence ID" value="CAA2625389.1"/>
    <property type="molecule type" value="Genomic_DNA"/>
</dbReference>
<evidence type="ECO:0000259" key="10">
    <source>
        <dbReference type="PROSITE" id="PS50011"/>
    </source>
</evidence>
<dbReference type="InterPro" id="IPR000719">
    <property type="entry name" value="Prot_kinase_dom"/>
</dbReference>